<dbReference type="STRING" id="1423820.FC64_GL000481"/>
<keyword evidence="7 11" id="KW-1133">Transmembrane helix</keyword>
<gene>
    <name evidence="11" type="primary">atpB</name>
    <name evidence="13" type="ORF">FC64_GL000481</name>
</gene>
<evidence type="ECO:0000256" key="7">
    <source>
        <dbReference type="ARBA" id="ARBA00022989"/>
    </source>
</evidence>
<evidence type="ECO:0000313" key="14">
    <source>
        <dbReference type="Proteomes" id="UP000051291"/>
    </source>
</evidence>
<dbReference type="PATRIC" id="fig|1423820.4.peg.484"/>
<feature type="transmembrane region" description="Helical" evidence="11">
    <location>
        <begin position="207"/>
        <end position="231"/>
    </location>
</feature>
<dbReference type="PRINTS" id="PR00123">
    <property type="entry name" value="ATPASEA"/>
</dbReference>
<dbReference type="AlphaFoldDB" id="A0A0R1ZPH6"/>
<dbReference type="InterPro" id="IPR023011">
    <property type="entry name" value="ATP_synth_F0_asu_AS"/>
</dbReference>
<dbReference type="EMBL" id="AYYZ01000019">
    <property type="protein sequence ID" value="KRM52524.1"/>
    <property type="molecule type" value="Genomic_DNA"/>
</dbReference>
<dbReference type="NCBIfam" id="TIGR01131">
    <property type="entry name" value="ATP_synt_6_or_A"/>
    <property type="match status" value="1"/>
</dbReference>
<keyword evidence="9 11" id="KW-0472">Membrane</keyword>
<dbReference type="GO" id="GO:0046933">
    <property type="term" value="F:proton-transporting ATP synthase activity, rotational mechanism"/>
    <property type="evidence" value="ECO:0007669"/>
    <property type="project" value="UniProtKB-UniRule"/>
</dbReference>
<dbReference type="GO" id="GO:0005886">
    <property type="term" value="C:plasma membrane"/>
    <property type="evidence" value="ECO:0007669"/>
    <property type="project" value="UniProtKB-SubCell"/>
</dbReference>
<evidence type="ECO:0000256" key="12">
    <source>
        <dbReference type="RuleBase" id="RU000483"/>
    </source>
</evidence>
<evidence type="ECO:0000256" key="8">
    <source>
        <dbReference type="ARBA" id="ARBA00023065"/>
    </source>
</evidence>
<evidence type="ECO:0000256" key="11">
    <source>
        <dbReference type="HAMAP-Rule" id="MF_01393"/>
    </source>
</evidence>
<dbReference type="PROSITE" id="PS00449">
    <property type="entry name" value="ATPASE_A"/>
    <property type="match status" value="1"/>
</dbReference>
<name>A0A0R1ZPH6_9LACO</name>
<comment type="subcellular location">
    <subcellularLocation>
        <location evidence="11 12">Cell membrane</location>
        <topology evidence="11 12">Multi-pass membrane protein</topology>
    </subcellularLocation>
    <subcellularLocation>
        <location evidence="1">Membrane</location>
        <topology evidence="1">Multi-pass membrane protein</topology>
    </subcellularLocation>
</comment>
<evidence type="ECO:0000256" key="1">
    <source>
        <dbReference type="ARBA" id="ARBA00004141"/>
    </source>
</evidence>
<evidence type="ECO:0000256" key="4">
    <source>
        <dbReference type="ARBA" id="ARBA00022547"/>
    </source>
</evidence>
<keyword evidence="14" id="KW-1185">Reference proteome</keyword>
<protein>
    <recommendedName>
        <fullName evidence="11 12">ATP synthase subunit a</fullName>
    </recommendedName>
    <alternativeName>
        <fullName evidence="11">ATP synthase F0 sector subunit a</fullName>
    </alternativeName>
    <alternativeName>
        <fullName evidence="11">F-ATPase subunit 6</fullName>
    </alternativeName>
</protein>
<dbReference type="PANTHER" id="PTHR42823">
    <property type="entry name" value="ATP SYNTHASE SUBUNIT A, CHLOROPLASTIC"/>
    <property type="match status" value="1"/>
</dbReference>
<dbReference type="NCBIfam" id="NF004479">
    <property type="entry name" value="PRK05815.1-4"/>
    <property type="match status" value="1"/>
</dbReference>
<proteinExistence type="inferred from homology"/>
<dbReference type="InterPro" id="IPR035908">
    <property type="entry name" value="F0_ATP_A_sf"/>
</dbReference>
<dbReference type="InterPro" id="IPR000568">
    <property type="entry name" value="ATP_synth_F0_asu"/>
</dbReference>
<dbReference type="HAMAP" id="MF_01393">
    <property type="entry name" value="ATP_synth_a_bact"/>
    <property type="match status" value="1"/>
</dbReference>
<reference evidence="13 14" key="1">
    <citation type="journal article" date="2015" name="Genome Announc.">
        <title>Expanding the biotechnology potential of lactobacilli through comparative genomics of 213 strains and associated genera.</title>
        <authorList>
            <person name="Sun Z."/>
            <person name="Harris H.M."/>
            <person name="McCann A."/>
            <person name="Guo C."/>
            <person name="Argimon S."/>
            <person name="Zhang W."/>
            <person name="Yang X."/>
            <person name="Jeffery I.B."/>
            <person name="Cooney J.C."/>
            <person name="Kagawa T.F."/>
            <person name="Liu W."/>
            <person name="Song Y."/>
            <person name="Salvetti E."/>
            <person name="Wrobel A."/>
            <person name="Rasinkangas P."/>
            <person name="Parkhill J."/>
            <person name="Rea M.C."/>
            <person name="O'Sullivan O."/>
            <person name="Ritari J."/>
            <person name="Douillard F.P."/>
            <person name="Paul Ross R."/>
            <person name="Yang R."/>
            <person name="Briner A.E."/>
            <person name="Felis G.E."/>
            <person name="de Vos W.M."/>
            <person name="Barrangou R."/>
            <person name="Klaenhammer T.R."/>
            <person name="Caufield P.W."/>
            <person name="Cui Y."/>
            <person name="Zhang H."/>
            <person name="O'Toole P.W."/>
        </authorList>
    </citation>
    <scope>NUCLEOTIDE SEQUENCE [LARGE SCALE GENOMIC DNA]</scope>
    <source>
        <strain evidence="13 14">DSM 20653</strain>
    </source>
</reference>
<keyword evidence="5 11" id="KW-0812">Transmembrane</keyword>
<keyword evidence="4 11" id="KW-0138">CF(0)</keyword>
<accession>A0A0R1ZPH6</accession>
<dbReference type="Pfam" id="PF00119">
    <property type="entry name" value="ATP-synt_A"/>
    <property type="match status" value="1"/>
</dbReference>
<dbReference type="InterPro" id="IPR045082">
    <property type="entry name" value="ATP_syn_F0_a_bact/chloroplast"/>
</dbReference>
<organism evidence="13 14">
    <name type="scientific">Ligilactobacillus araffinosus DSM 20653</name>
    <dbReference type="NCBI Taxonomy" id="1423820"/>
    <lineage>
        <taxon>Bacteria</taxon>
        <taxon>Bacillati</taxon>
        <taxon>Bacillota</taxon>
        <taxon>Bacilli</taxon>
        <taxon>Lactobacillales</taxon>
        <taxon>Lactobacillaceae</taxon>
        <taxon>Ligilactobacillus</taxon>
    </lineage>
</organism>
<keyword evidence="8 11" id="KW-0406">Ion transport</keyword>
<dbReference type="CDD" id="cd00310">
    <property type="entry name" value="ATP-synt_Fo_a_6"/>
    <property type="match status" value="1"/>
</dbReference>
<keyword evidence="3 11" id="KW-0813">Transport</keyword>
<evidence type="ECO:0000256" key="9">
    <source>
        <dbReference type="ARBA" id="ARBA00023136"/>
    </source>
</evidence>
<evidence type="ECO:0000313" key="13">
    <source>
        <dbReference type="EMBL" id="KRM52524.1"/>
    </source>
</evidence>
<keyword evidence="6 11" id="KW-0375">Hydrogen ion transport</keyword>
<sequence length="239" mass="26412">MFDDGSKIVKLFGLSFNVGNCVAGLVTAIIVCAVLIWLSRNLQMKPTGKQNILEWIVDFTNGIVKSAIPDAQGSDYGLLAFLLFIFIFVANQLGLIIQFVIGDVTYIKSPTASPMTTLTLAFMVLVISHIAGINRFGFKGYVKNSFFSPMPVLFPIKVLEQFTNFITLALRLYGNIYAGEVLLKLVFQMAQSHGVLTFIPAVPLEMIWQGFSVFIGAIQAYVFVTLAMVYISQKIEKEA</sequence>
<keyword evidence="10 11" id="KW-0066">ATP synthesis</keyword>
<comment type="caution">
    <text evidence="13">The sequence shown here is derived from an EMBL/GenBank/DDBJ whole genome shotgun (WGS) entry which is preliminary data.</text>
</comment>
<dbReference type="GO" id="GO:0045259">
    <property type="term" value="C:proton-transporting ATP synthase complex"/>
    <property type="evidence" value="ECO:0007669"/>
    <property type="project" value="UniProtKB-KW"/>
</dbReference>
<dbReference type="Gene3D" id="1.20.120.220">
    <property type="entry name" value="ATP synthase, F0 complex, subunit A"/>
    <property type="match status" value="1"/>
</dbReference>
<dbReference type="GO" id="GO:0042777">
    <property type="term" value="P:proton motive force-driven plasma membrane ATP synthesis"/>
    <property type="evidence" value="ECO:0007669"/>
    <property type="project" value="TreeGrafter"/>
</dbReference>
<evidence type="ECO:0000256" key="3">
    <source>
        <dbReference type="ARBA" id="ARBA00022448"/>
    </source>
</evidence>
<comment type="similarity">
    <text evidence="2 11 12">Belongs to the ATPase A chain family.</text>
</comment>
<comment type="function">
    <text evidence="11 12">Key component of the proton channel; it plays a direct role in the translocation of protons across the membrane.</text>
</comment>
<feature type="transmembrane region" description="Helical" evidence="11">
    <location>
        <begin position="12"/>
        <end position="38"/>
    </location>
</feature>
<feature type="transmembrane region" description="Helical" evidence="11">
    <location>
        <begin position="113"/>
        <end position="132"/>
    </location>
</feature>
<evidence type="ECO:0000256" key="10">
    <source>
        <dbReference type="ARBA" id="ARBA00023310"/>
    </source>
</evidence>
<evidence type="ECO:0000256" key="5">
    <source>
        <dbReference type="ARBA" id="ARBA00022692"/>
    </source>
</evidence>
<dbReference type="PANTHER" id="PTHR42823:SF3">
    <property type="entry name" value="ATP SYNTHASE SUBUNIT A, CHLOROPLASTIC"/>
    <property type="match status" value="1"/>
</dbReference>
<dbReference type="Proteomes" id="UP000051291">
    <property type="component" value="Unassembled WGS sequence"/>
</dbReference>
<keyword evidence="11" id="KW-1003">Cell membrane</keyword>
<dbReference type="RefSeq" id="WP_057906523.1">
    <property type="nucleotide sequence ID" value="NZ_AYYZ01000019.1"/>
</dbReference>
<dbReference type="SUPFAM" id="SSF81336">
    <property type="entry name" value="F1F0 ATP synthase subunit A"/>
    <property type="match status" value="1"/>
</dbReference>
<feature type="transmembrane region" description="Helical" evidence="11">
    <location>
        <begin position="76"/>
        <end position="101"/>
    </location>
</feature>
<evidence type="ECO:0000256" key="2">
    <source>
        <dbReference type="ARBA" id="ARBA00006810"/>
    </source>
</evidence>
<evidence type="ECO:0000256" key="6">
    <source>
        <dbReference type="ARBA" id="ARBA00022781"/>
    </source>
</evidence>